<dbReference type="RefSeq" id="WP_073322916.1">
    <property type="nucleotide sequence ID" value="NZ_FQWD01000004.1"/>
</dbReference>
<evidence type="ECO:0000259" key="4">
    <source>
        <dbReference type="Pfam" id="PF02769"/>
    </source>
</evidence>
<feature type="binding site" evidence="2">
    <location>
        <position position="44"/>
    </location>
    <ligand>
        <name>Mg(2+)</name>
        <dbReference type="ChEBI" id="CHEBI:18420"/>
        <label>1</label>
    </ligand>
</feature>
<comment type="function">
    <text evidence="2">Catalyzes the ATP-dependent phosphorylation of thiamine-monophosphate (TMP) to form thiamine-pyrophosphate (TPP), the active form of vitamin B1.</text>
</comment>
<dbReference type="EMBL" id="FQWD01000004">
    <property type="protein sequence ID" value="SHG59231.1"/>
    <property type="molecule type" value="Genomic_DNA"/>
</dbReference>
<gene>
    <name evidence="2" type="primary">thiL</name>
    <name evidence="5" type="ORF">SAMN05216361_2496</name>
</gene>
<feature type="domain" description="PurM-like N-terminal" evidence="3">
    <location>
        <begin position="26"/>
        <end position="135"/>
    </location>
</feature>
<feature type="binding site" evidence="2">
    <location>
        <position position="73"/>
    </location>
    <ligand>
        <name>Mg(2+)</name>
        <dbReference type="ChEBI" id="CHEBI:18420"/>
        <label>4</label>
    </ligand>
</feature>
<feature type="binding site" evidence="2">
    <location>
        <position position="45"/>
    </location>
    <ligand>
        <name>Mg(2+)</name>
        <dbReference type="ChEBI" id="CHEBI:18420"/>
        <label>1</label>
    </ligand>
</feature>
<dbReference type="PANTHER" id="PTHR30270:SF0">
    <property type="entry name" value="THIAMINE-MONOPHOSPHATE KINASE"/>
    <property type="match status" value="1"/>
</dbReference>
<dbReference type="Pfam" id="PF00586">
    <property type="entry name" value="AIRS"/>
    <property type="match status" value="1"/>
</dbReference>
<dbReference type="GO" id="GO:0005524">
    <property type="term" value="F:ATP binding"/>
    <property type="evidence" value="ECO:0007669"/>
    <property type="project" value="UniProtKB-UniRule"/>
</dbReference>
<organism evidence="5 6">
    <name type="scientific">Marisediminitalea aggregata</name>
    <dbReference type="NCBI Taxonomy" id="634436"/>
    <lineage>
        <taxon>Bacteria</taxon>
        <taxon>Pseudomonadati</taxon>
        <taxon>Pseudomonadota</taxon>
        <taxon>Gammaproteobacteria</taxon>
        <taxon>Alteromonadales</taxon>
        <taxon>Alteromonadaceae</taxon>
        <taxon>Marisediminitalea</taxon>
    </lineage>
</organism>
<dbReference type="PANTHER" id="PTHR30270">
    <property type="entry name" value="THIAMINE-MONOPHOSPHATE KINASE"/>
    <property type="match status" value="1"/>
</dbReference>
<dbReference type="Gene3D" id="3.90.650.10">
    <property type="entry name" value="PurM-like C-terminal domain"/>
    <property type="match status" value="1"/>
</dbReference>
<name>A0A1M5L2L3_9ALTE</name>
<dbReference type="HAMAP" id="MF_02128">
    <property type="entry name" value="TMP_kinase"/>
    <property type="match status" value="1"/>
</dbReference>
<feature type="binding site" evidence="2">
    <location>
        <position position="28"/>
    </location>
    <ligand>
        <name>Mg(2+)</name>
        <dbReference type="ChEBI" id="CHEBI:18420"/>
        <label>4</label>
    </ligand>
</feature>
<dbReference type="STRING" id="634436.SAMN05216361_2496"/>
<protein>
    <recommendedName>
        <fullName evidence="2">Thiamine-monophosphate kinase</fullName>
        <shortName evidence="2">TMP kinase</shortName>
        <shortName evidence="2">Thiamine-phosphate kinase</shortName>
        <ecNumber evidence="2">2.7.4.16</ecNumber>
    </recommendedName>
</protein>
<dbReference type="InterPro" id="IPR036921">
    <property type="entry name" value="PurM-like_N_sf"/>
</dbReference>
<dbReference type="InterPro" id="IPR016188">
    <property type="entry name" value="PurM-like_N"/>
</dbReference>
<feature type="binding site" evidence="2">
    <location>
        <position position="43"/>
    </location>
    <ligand>
        <name>Mg(2+)</name>
        <dbReference type="ChEBI" id="CHEBI:18420"/>
        <label>4</label>
    </ligand>
</feature>
<reference evidence="6" key="1">
    <citation type="submission" date="2016-11" db="EMBL/GenBank/DDBJ databases">
        <authorList>
            <person name="Varghese N."/>
            <person name="Submissions S."/>
        </authorList>
    </citation>
    <scope>NUCLEOTIDE SEQUENCE [LARGE SCALE GENOMIC DNA]</scope>
    <source>
        <strain evidence="6">CGMCC 1.8995</strain>
    </source>
</reference>
<feature type="binding site" evidence="2">
    <location>
        <position position="45"/>
    </location>
    <ligand>
        <name>Mg(2+)</name>
        <dbReference type="ChEBI" id="CHEBI:18420"/>
        <label>2</label>
    </ligand>
</feature>
<comment type="pathway">
    <text evidence="2">Cofactor biosynthesis; thiamine diphosphate biosynthesis; thiamine diphosphate from thiamine phosphate: step 1/1.</text>
</comment>
<dbReference type="NCBIfam" id="TIGR01379">
    <property type="entry name" value="thiL"/>
    <property type="match status" value="1"/>
</dbReference>
<comment type="catalytic activity">
    <reaction evidence="2">
        <text>thiamine phosphate + ATP = thiamine diphosphate + ADP</text>
        <dbReference type="Rhea" id="RHEA:15913"/>
        <dbReference type="ChEBI" id="CHEBI:30616"/>
        <dbReference type="ChEBI" id="CHEBI:37575"/>
        <dbReference type="ChEBI" id="CHEBI:58937"/>
        <dbReference type="ChEBI" id="CHEBI:456216"/>
        <dbReference type="EC" id="2.7.4.16"/>
    </reaction>
</comment>
<dbReference type="AlphaFoldDB" id="A0A1M5L2L3"/>
<dbReference type="InterPro" id="IPR010918">
    <property type="entry name" value="PurM-like_C_dom"/>
</dbReference>
<feature type="binding site" evidence="2">
    <location>
        <position position="73"/>
    </location>
    <ligand>
        <name>Mg(2+)</name>
        <dbReference type="ChEBI" id="CHEBI:18420"/>
        <label>3</label>
    </ligand>
</feature>
<proteinExistence type="inferred from homology"/>
<feature type="binding site" evidence="2">
    <location>
        <position position="317"/>
    </location>
    <ligand>
        <name>substrate</name>
    </ligand>
</feature>
<feature type="binding site" evidence="2">
    <location>
        <position position="211"/>
    </location>
    <ligand>
        <name>ATP</name>
        <dbReference type="ChEBI" id="CHEBI:30616"/>
    </ligand>
</feature>
<keyword evidence="2" id="KW-0547">Nucleotide-binding</keyword>
<feature type="binding site" evidence="2">
    <location>
        <position position="73"/>
    </location>
    <ligand>
        <name>Mg(2+)</name>
        <dbReference type="ChEBI" id="CHEBI:18420"/>
        <label>2</label>
    </ligand>
</feature>
<accession>A0A1M5L2L3</accession>
<keyword evidence="2" id="KW-0067">ATP-binding</keyword>
<comment type="miscellaneous">
    <text evidence="2">Reaction mechanism of ThiL seems to utilize a direct, inline transfer of the gamma-phosphate of ATP to TMP rather than a phosphorylated enzyme intermediate.</text>
</comment>
<keyword evidence="2 5" id="KW-0418">Kinase</keyword>
<evidence type="ECO:0000256" key="1">
    <source>
        <dbReference type="ARBA" id="ARBA00022977"/>
    </source>
</evidence>
<dbReference type="InterPro" id="IPR036676">
    <property type="entry name" value="PurM-like_C_sf"/>
</dbReference>
<dbReference type="SUPFAM" id="SSF55326">
    <property type="entry name" value="PurM N-terminal domain-like"/>
    <property type="match status" value="1"/>
</dbReference>
<keyword evidence="1 2" id="KW-0784">Thiamine biosynthesis</keyword>
<comment type="caution">
    <text evidence="2">Lacks conserved residue(s) required for the propagation of feature annotation.</text>
</comment>
<keyword evidence="2" id="KW-0808">Transferase</keyword>
<evidence type="ECO:0000313" key="6">
    <source>
        <dbReference type="Proteomes" id="UP000184520"/>
    </source>
</evidence>
<feature type="binding site" evidence="2">
    <location>
        <position position="120"/>
    </location>
    <ligand>
        <name>Mg(2+)</name>
        <dbReference type="ChEBI" id="CHEBI:18420"/>
        <label>1</label>
    </ligand>
</feature>
<dbReference type="GO" id="GO:0009030">
    <property type="term" value="F:thiamine-phosphate kinase activity"/>
    <property type="evidence" value="ECO:0007669"/>
    <property type="project" value="UniProtKB-UniRule"/>
</dbReference>
<feature type="binding site" evidence="2">
    <location>
        <begin position="119"/>
        <end position="120"/>
    </location>
    <ligand>
        <name>ATP</name>
        <dbReference type="ChEBI" id="CHEBI:30616"/>
    </ligand>
</feature>
<dbReference type="InterPro" id="IPR006283">
    <property type="entry name" value="ThiL-like"/>
</dbReference>
<dbReference type="Pfam" id="PF02769">
    <property type="entry name" value="AIRS_C"/>
    <property type="match status" value="1"/>
</dbReference>
<keyword evidence="2" id="KW-0460">Magnesium</keyword>
<feature type="domain" description="PurM-like C-terminal" evidence="4">
    <location>
        <begin position="148"/>
        <end position="296"/>
    </location>
</feature>
<dbReference type="EC" id="2.7.4.16" evidence="2"/>
<evidence type="ECO:0000259" key="3">
    <source>
        <dbReference type="Pfam" id="PF00586"/>
    </source>
</evidence>
<keyword evidence="6" id="KW-1185">Reference proteome</keyword>
<dbReference type="UniPathway" id="UPA00060">
    <property type="reaction ID" value="UER00142"/>
</dbReference>
<dbReference type="GO" id="GO:0009228">
    <property type="term" value="P:thiamine biosynthetic process"/>
    <property type="evidence" value="ECO:0007669"/>
    <property type="project" value="UniProtKB-KW"/>
</dbReference>
<dbReference type="Proteomes" id="UP000184520">
    <property type="component" value="Unassembled WGS sequence"/>
</dbReference>
<feature type="binding site" evidence="2">
    <location>
        <position position="260"/>
    </location>
    <ligand>
        <name>substrate</name>
    </ligand>
</feature>
<feature type="binding site" evidence="2">
    <location>
        <position position="212"/>
    </location>
    <ligand>
        <name>Mg(2+)</name>
        <dbReference type="ChEBI" id="CHEBI:18420"/>
        <label>5</label>
    </ligand>
</feature>
<evidence type="ECO:0000256" key="2">
    <source>
        <dbReference type="HAMAP-Rule" id="MF_02128"/>
    </source>
</evidence>
<feature type="binding site" evidence="2">
    <location>
        <position position="52"/>
    </location>
    <ligand>
        <name>substrate</name>
    </ligand>
</feature>
<feature type="binding site" evidence="2">
    <location>
        <position position="144"/>
    </location>
    <ligand>
        <name>ATP</name>
        <dbReference type="ChEBI" id="CHEBI:30616"/>
    </ligand>
</feature>
<dbReference type="SUPFAM" id="SSF56042">
    <property type="entry name" value="PurM C-terminal domain-like"/>
    <property type="match status" value="1"/>
</dbReference>
<feature type="binding site" evidence="2">
    <location>
        <position position="28"/>
    </location>
    <ligand>
        <name>Mg(2+)</name>
        <dbReference type="ChEBI" id="CHEBI:18420"/>
        <label>3</label>
    </ligand>
</feature>
<dbReference type="GO" id="GO:0009229">
    <property type="term" value="P:thiamine diphosphate biosynthetic process"/>
    <property type="evidence" value="ECO:0007669"/>
    <property type="project" value="UniProtKB-UniRule"/>
</dbReference>
<comment type="similarity">
    <text evidence="2">Belongs to the thiamine-monophosphate kinase family.</text>
</comment>
<dbReference type="OrthoDB" id="9802811at2"/>
<feature type="binding site" evidence="2">
    <location>
        <position position="209"/>
    </location>
    <ligand>
        <name>Mg(2+)</name>
        <dbReference type="ChEBI" id="CHEBI:18420"/>
        <label>3</label>
    </ligand>
</feature>
<evidence type="ECO:0000313" key="5">
    <source>
        <dbReference type="EMBL" id="SHG59231.1"/>
    </source>
</evidence>
<sequence length="324" mass="35186">MKEFDLIKRYFAQGGHTRKDVLVGIGDDCAVAKVPENQHLAVTTDTLIAGVHFLPDAPARSVAYKAVAVNLSDLASMGAEPAWISLSLSLPHCDEAWIEEFASGLYELTEYYSVQLIGGDTVAGPMAMTITAQGFIPPDNELRRSRAKPGDWIYATGSLGDAGAGLDILQNTITVPQRHRDYLVNRHYYPTPRVMAGTALRRTANACIDVSDGLVSDLKHILNASNCGATVHVDRLPISAPLFESVGAQAAYRYALTAGDDYELVFTVNEEQRGNLETSLSNANVKATCIGQITGHAGQLDLRLYDERYSLPESSGYEHQFDHG</sequence>
<dbReference type="GO" id="GO:0000287">
    <property type="term" value="F:magnesium ion binding"/>
    <property type="evidence" value="ECO:0007669"/>
    <property type="project" value="UniProtKB-UniRule"/>
</dbReference>
<keyword evidence="2" id="KW-0479">Metal-binding</keyword>
<dbReference type="PIRSF" id="PIRSF005303">
    <property type="entry name" value="Thiam_monoph_kin"/>
    <property type="match status" value="1"/>
</dbReference>
<dbReference type="CDD" id="cd02194">
    <property type="entry name" value="ThiL"/>
    <property type="match status" value="1"/>
</dbReference>
<dbReference type="Gene3D" id="3.30.1330.10">
    <property type="entry name" value="PurM-like, N-terminal domain"/>
    <property type="match status" value="1"/>
</dbReference>